<dbReference type="EMBL" id="NCBC01000629">
    <property type="protein sequence ID" value="OYV73929.1"/>
    <property type="molecule type" value="Genomic_DNA"/>
</dbReference>
<gene>
    <name evidence="1" type="ORF">B7Z70_12635</name>
</gene>
<evidence type="ECO:0000313" key="1">
    <source>
        <dbReference type="EMBL" id="OYV73929.1"/>
    </source>
</evidence>
<evidence type="ECO:0008006" key="3">
    <source>
        <dbReference type="Google" id="ProtNLM"/>
    </source>
</evidence>
<dbReference type="Proteomes" id="UP000216779">
    <property type="component" value="Unassembled WGS sequence"/>
</dbReference>
<reference evidence="1 2" key="1">
    <citation type="submission" date="2017-03" db="EMBL/GenBank/DDBJ databases">
        <title>Lifting the veil on microbial sulfur biogeochemistry in mining wastewaters.</title>
        <authorList>
            <person name="Kantor R.S."/>
            <person name="Colenbrander Nelson T."/>
            <person name="Marshall S."/>
            <person name="Bennett D."/>
            <person name="Apte S."/>
            <person name="Camacho D."/>
            <person name="Thomas B.C."/>
            <person name="Warren L.A."/>
            <person name="Banfield J.F."/>
        </authorList>
    </citation>
    <scope>NUCLEOTIDE SEQUENCE [LARGE SCALE GENOMIC DNA]</scope>
    <source>
        <strain evidence="1">21-59-9</strain>
    </source>
</reference>
<feature type="non-terminal residue" evidence="1">
    <location>
        <position position="1"/>
    </location>
</feature>
<proteinExistence type="predicted"/>
<evidence type="ECO:0000313" key="2">
    <source>
        <dbReference type="Proteomes" id="UP000216779"/>
    </source>
</evidence>
<name>A0A257SL84_9PROT</name>
<dbReference type="AlphaFoldDB" id="A0A257SL84"/>
<protein>
    <recommendedName>
        <fullName evidence="3">Pilus assembly protein CpaF</fullName>
    </recommendedName>
</protein>
<organism evidence="1 2">
    <name type="scientific">Acidithiobacillus ferrivorans</name>
    <dbReference type="NCBI Taxonomy" id="160808"/>
    <lineage>
        <taxon>Bacteria</taxon>
        <taxon>Pseudomonadati</taxon>
        <taxon>Pseudomonadota</taxon>
        <taxon>Acidithiobacillia</taxon>
        <taxon>Acidithiobacillales</taxon>
        <taxon>Acidithiobacillaceae</taxon>
        <taxon>Acidithiobacillus</taxon>
    </lineage>
</organism>
<comment type="caution">
    <text evidence="1">The sequence shown here is derived from an EMBL/GenBank/DDBJ whole genome shotgun (WGS) entry which is preliminary data.</text>
</comment>
<sequence>FSCGSRKVTSICEVTGTESGTIQLQELFTYKQRGYDAEGRVRGIFRATGAVPEFYEVMRERGLPVDLSVFQAEEPLRGREDVHHGA</sequence>
<accession>A0A257SL84</accession>